<dbReference type="InterPro" id="IPR048297">
    <property type="entry name" value="DUF936_dom_pln"/>
</dbReference>
<dbReference type="EMBL" id="JACMSC010000014">
    <property type="protein sequence ID" value="KAG6489539.1"/>
    <property type="molecule type" value="Genomic_DNA"/>
</dbReference>
<sequence length="725" mass="78752">MASLTPGVLLKLLQSMNTDARIAGEHRSALLQVTGIVPALSASTADDLWPSHGFYLQLSDSTNSTYVTLSDVEADAILSSRPQIGQLVHVDRLQFAHPVPRAVGLRPVPGARVHLIVGSPEPLVARSSPDQRSFVIQPASAAEAGPPLVSSSSFRSNSLLHDKDRRTIFAARENVIKNHVDSAGKPRRFTSPASAKLSSRKVSLGDVNGSGDLARDPSPASKATSRASSPAVQVRSGARASSPVPSKCEVPSLVAAKDENRRIAREPAIIVPSRYRQPSPIARKASGSPMGRRASISPARRLSGGFKMTSPAGGEAGGKKKTGLVVGGFAKVSDAASGSLKSIRKSWDDSLPNVVGVSESKDKGGSKSKADKQSILTTQVAVSQRRSNVGRMQTNDENTTFSEKRRTNNRVYSSCESDKSNMIPKITVHDRKWTDGSILFDSVSENLARLGKEAFQRRNIAAVAAAEAIEEALATESVIRILSMFSDLCSSSNASNPVPMIDRFLPLYNDVLRWTAVAESLYANRNSEGQRDAVPTEHSSLATLWVEAALATDIQVLHLVSEEAENLSKRKASERLTIPQLDSSKTFSSKRQSVGVPSRNNHLKCLLTPSTNTWSRGHELSETLELAKTLKREMQLWFLKSVEEAMDVGFRLFGEKIDMDEEVNRKEKVTAVLSQLKRINDWLDAVVRTPEIDTLKEKIEQLKRKIYGFVITHVGTAFDNSVILS</sequence>
<feature type="region of interest" description="Disordered" evidence="1">
    <location>
        <begin position="354"/>
        <end position="385"/>
    </location>
</feature>
<dbReference type="OrthoDB" id="1918502at2759"/>
<dbReference type="Pfam" id="PF21647">
    <property type="entry name" value="DUF6857"/>
    <property type="match status" value="1"/>
</dbReference>
<feature type="domain" description="DUF936" evidence="2">
    <location>
        <begin position="4"/>
        <end position="125"/>
    </location>
</feature>
<accession>A0A8J5FKZ2</accession>
<proteinExistence type="predicted"/>
<name>A0A8J5FKZ2_ZINOF</name>
<feature type="compositionally biased region" description="Basic and acidic residues" evidence="1">
    <location>
        <begin position="359"/>
        <end position="372"/>
    </location>
</feature>
<dbReference type="AlphaFoldDB" id="A0A8J5FKZ2"/>
<dbReference type="PANTHER" id="PTHR31928">
    <property type="entry name" value="EXPRESSED PROTEIN"/>
    <property type="match status" value="1"/>
</dbReference>
<dbReference type="PANTHER" id="PTHR31928:SF3">
    <property type="entry name" value="EXPRESSED PROTEIN"/>
    <property type="match status" value="1"/>
</dbReference>
<keyword evidence="5" id="KW-1185">Reference proteome</keyword>
<protein>
    <submittedName>
        <fullName evidence="4">Uncharacterized protein</fullName>
    </submittedName>
</protein>
<evidence type="ECO:0000259" key="2">
    <source>
        <dbReference type="Pfam" id="PF06075"/>
    </source>
</evidence>
<feature type="compositionally biased region" description="Polar residues" evidence="1">
    <location>
        <begin position="191"/>
        <end position="201"/>
    </location>
</feature>
<feature type="compositionally biased region" description="Polar residues" evidence="1">
    <location>
        <begin position="375"/>
        <end position="385"/>
    </location>
</feature>
<organism evidence="4 5">
    <name type="scientific">Zingiber officinale</name>
    <name type="common">Ginger</name>
    <name type="synonym">Amomum zingiber</name>
    <dbReference type="NCBI Taxonomy" id="94328"/>
    <lineage>
        <taxon>Eukaryota</taxon>
        <taxon>Viridiplantae</taxon>
        <taxon>Streptophyta</taxon>
        <taxon>Embryophyta</taxon>
        <taxon>Tracheophyta</taxon>
        <taxon>Spermatophyta</taxon>
        <taxon>Magnoliopsida</taxon>
        <taxon>Liliopsida</taxon>
        <taxon>Zingiberales</taxon>
        <taxon>Zingiberaceae</taxon>
        <taxon>Zingiber</taxon>
    </lineage>
</organism>
<evidence type="ECO:0000313" key="4">
    <source>
        <dbReference type="EMBL" id="KAG6489539.1"/>
    </source>
</evidence>
<feature type="domain" description="DUF6857" evidence="3">
    <location>
        <begin position="427"/>
        <end position="720"/>
    </location>
</feature>
<dbReference type="Pfam" id="PF06075">
    <property type="entry name" value="DUF936"/>
    <property type="match status" value="1"/>
</dbReference>
<evidence type="ECO:0000256" key="1">
    <source>
        <dbReference type="SAM" id="MobiDB-lite"/>
    </source>
</evidence>
<dbReference type="InterPro" id="IPR049172">
    <property type="entry name" value="DUF6857_pln"/>
</dbReference>
<comment type="caution">
    <text evidence="4">The sequence shown here is derived from an EMBL/GenBank/DDBJ whole genome shotgun (WGS) entry which is preliminary data.</text>
</comment>
<dbReference type="Proteomes" id="UP000734854">
    <property type="component" value="Unassembled WGS sequence"/>
</dbReference>
<feature type="region of interest" description="Disordered" evidence="1">
    <location>
        <begin position="179"/>
        <end position="247"/>
    </location>
</feature>
<gene>
    <name evidence="4" type="ORF">ZIOFF_050813</name>
</gene>
<feature type="compositionally biased region" description="Polar residues" evidence="1">
    <location>
        <begin position="221"/>
        <end position="231"/>
    </location>
</feature>
<reference evidence="4 5" key="1">
    <citation type="submission" date="2020-08" db="EMBL/GenBank/DDBJ databases">
        <title>Plant Genome Project.</title>
        <authorList>
            <person name="Zhang R.-G."/>
        </authorList>
    </citation>
    <scope>NUCLEOTIDE SEQUENCE [LARGE SCALE GENOMIC DNA]</scope>
    <source>
        <tissue evidence="4">Rhizome</tissue>
    </source>
</reference>
<evidence type="ECO:0000259" key="3">
    <source>
        <dbReference type="Pfam" id="PF21647"/>
    </source>
</evidence>
<evidence type="ECO:0000313" key="5">
    <source>
        <dbReference type="Proteomes" id="UP000734854"/>
    </source>
</evidence>
<dbReference type="InterPro" id="IPR010341">
    <property type="entry name" value="DUF936_pln"/>
</dbReference>